<dbReference type="GO" id="GO:0043952">
    <property type="term" value="P:protein transport by the Sec complex"/>
    <property type="evidence" value="ECO:0007669"/>
    <property type="project" value="UniProtKB-UniRule"/>
</dbReference>
<dbReference type="InterPro" id="IPR022645">
    <property type="entry name" value="SecD/SecF_bac"/>
</dbReference>
<keyword evidence="3 12" id="KW-1003">Cell membrane</keyword>
<dbReference type="InterPro" id="IPR022813">
    <property type="entry name" value="SecD/SecF_arch_bac"/>
</dbReference>
<dbReference type="AlphaFoldDB" id="A0A3M8DSZ9"/>
<evidence type="ECO:0000256" key="11">
    <source>
        <dbReference type="ARBA" id="ARBA00061053"/>
    </source>
</evidence>
<feature type="transmembrane region" description="Helical" evidence="12">
    <location>
        <begin position="247"/>
        <end position="264"/>
    </location>
</feature>
<comment type="caution">
    <text evidence="17">The sequence shown here is derived from an EMBL/GenBank/DDBJ whole genome shotgun (WGS) entry which is preliminary data.</text>
</comment>
<comment type="similarity">
    <text evidence="13">Belongs to the SecD/SecF family. SecF subfamily.</text>
</comment>
<evidence type="ECO:0000256" key="10">
    <source>
        <dbReference type="ARBA" id="ARBA00060856"/>
    </source>
</evidence>
<dbReference type="EMBL" id="RHHQ01000006">
    <property type="protein sequence ID" value="RNB91288.1"/>
    <property type="molecule type" value="Genomic_DNA"/>
</dbReference>
<protein>
    <recommendedName>
        <fullName evidence="12 13">Multifunctional fusion protein</fullName>
    </recommendedName>
    <domain>
        <recommendedName>
            <fullName evidence="12">Protein translocase subunit SecD</fullName>
        </recommendedName>
    </domain>
    <domain>
        <recommendedName>
            <fullName evidence="13">Protein-export membrane protein SecF</fullName>
        </recommendedName>
    </domain>
</protein>
<organism evidence="17 18">
    <name type="scientific">Brevibacillus fluminis</name>
    <dbReference type="NCBI Taxonomy" id="511487"/>
    <lineage>
        <taxon>Bacteria</taxon>
        <taxon>Bacillati</taxon>
        <taxon>Bacillota</taxon>
        <taxon>Bacilli</taxon>
        <taxon>Bacillales</taxon>
        <taxon>Paenibacillaceae</taxon>
        <taxon>Brevibacillus</taxon>
    </lineage>
</organism>
<sequence length="724" mass="79488">MKWGMGFMIKWSRLIALVALIAIAFFLMGTTTDKIAKDIRLGLDLQGGFEIVYHVEPLQQGAAVTDDLLKATAAMIEQRVNIGGVTEPEVTIENPDRIRVKLAGVTDQESLRNLIDKPAVLTFRDSNGHTVMQGTDLAPNGASVGFDDLKRPVIGLKFNAADKFRDVTKANLHRNVAIYLDDTMLTNPVIDEVIPDGSAQIRGQRTVEEANQLAKIINAGALPSKLVQLQANQVGASLGAMSLDKTLTAGYIGFVAVLLFMLAIYRMPGMIANITLLVFAYICMVMLGWMEATLTLPGIAGFILSVGMAVDANIITYERIQEEIRSGKTIRSSFRAGQRHSFVTIIDSHVTTIIAAVVLLAFGSSSIQGFSIILIMTLVTSLLTNVYGSRLLLGQVLATNTCKRPGWFGVKRENIAVQQDERQIVKFDIVKNRRKFYAVSLGILLIGLVTMIGFGLNLGVDFKAGTRLDLMIGKPFQTADIAAVIQQDVPSVDFKPVTTFGSKQEWATTTFEKPVVKADLERIQHDLQQKYGSQVSRQESTVSPVIAEEMVKKAVVAVLLAALCIAIYIAFRFQLLFGIACVIALLHDVFIPMALFSVFQLEIDLTFIAAMLTIVGYSINDTIVIFDRIRENLKTTKVRTVEDLQQMVNVSLWQTMRRSLFTVATVFVTALSIAVLGSEGIRSFSLALIFGLVSGTYSSIFIAAQVWVTLKKREFARKQKAAIE</sequence>
<dbReference type="Gene3D" id="1.20.1640.10">
    <property type="entry name" value="Multidrug efflux transporter AcrB transmembrane domain"/>
    <property type="match status" value="2"/>
</dbReference>
<evidence type="ECO:0000256" key="3">
    <source>
        <dbReference type="ARBA" id="ARBA00022475"/>
    </source>
</evidence>
<comment type="subunit">
    <text evidence="12">Forms a complex with SecF. Part of the essential Sec protein translocation apparatus which comprises SecA, SecYEG and auxiliary proteins SecDF. Other proteins may also be involved.</text>
</comment>
<evidence type="ECO:0000256" key="7">
    <source>
        <dbReference type="ARBA" id="ARBA00023010"/>
    </source>
</evidence>
<dbReference type="NCBIfam" id="TIGR00966">
    <property type="entry name" value="transloc_SecF"/>
    <property type="match status" value="1"/>
</dbReference>
<feature type="transmembrane region" description="Helical" evidence="12">
    <location>
        <begin position="554"/>
        <end position="571"/>
    </location>
</feature>
<feature type="domain" description="Protein export membrane protein SecD/SecF C-terminal" evidence="14">
    <location>
        <begin position="226"/>
        <end position="389"/>
    </location>
</feature>
<evidence type="ECO:0000313" key="18">
    <source>
        <dbReference type="Proteomes" id="UP000271031"/>
    </source>
</evidence>
<dbReference type="Proteomes" id="UP000271031">
    <property type="component" value="Unassembled WGS sequence"/>
</dbReference>
<dbReference type="Pfam" id="PF07549">
    <property type="entry name" value="Sec_GG"/>
    <property type="match status" value="1"/>
</dbReference>
<feature type="transmembrane region" description="Helical" evidence="12">
    <location>
        <begin position="369"/>
        <end position="387"/>
    </location>
</feature>
<feature type="domain" description="Protein export membrane protein SecD/SecF C-terminal" evidence="14">
    <location>
        <begin position="529"/>
        <end position="712"/>
    </location>
</feature>
<dbReference type="PANTHER" id="PTHR30081">
    <property type="entry name" value="PROTEIN-EXPORT MEMBRANE PROTEIN SEC"/>
    <property type="match status" value="1"/>
</dbReference>
<keyword evidence="7 12" id="KW-0811">Translocation</keyword>
<comment type="caution">
    <text evidence="12">Lacks conserved residue(s) required for the propagation of feature annotation.</text>
</comment>
<dbReference type="InterPro" id="IPR048631">
    <property type="entry name" value="SecD_1st"/>
</dbReference>
<dbReference type="GO" id="GO:0065002">
    <property type="term" value="P:intracellular protein transmembrane transport"/>
    <property type="evidence" value="ECO:0007669"/>
    <property type="project" value="UniProtKB-UniRule"/>
</dbReference>
<dbReference type="InterPro" id="IPR055344">
    <property type="entry name" value="SecD_SecF_C_bact"/>
</dbReference>
<keyword evidence="18" id="KW-1185">Reference proteome</keyword>
<comment type="function">
    <text evidence="9 12">Part of the Sec protein translocase complex. Interacts with the SecYEG preprotein conducting channel. SecDF uses the proton motive force (PMF) to complete protein translocation after the ATP-dependent function of SecA.</text>
</comment>
<dbReference type="OrthoDB" id="9805019at2"/>
<dbReference type="NCBIfam" id="TIGR01129">
    <property type="entry name" value="secD"/>
    <property type="match status" value="1"/>
</dbReference>
<dbReference type="Pfam" id="PF22599">
    <property type="entry name" value="SecDF_P1_head"/>
    <property type="match status" value="1"/>
</dbReference>
<keyword evidence="4 12" id="KW-0812">Transmembrane</keyword>
<feature type="transmembrane region" description="Helical" evidence="12">
    <location>
        <begin position="436"/>
        <end position="460"/>
    </location>
</feature>
<feature type="transmembrane region" description="Helical" evidence="12">
    <location>
        <begin position="605"/>
        <end position="626"/>
    </location>
</feature>
<dbReference type="Pfam" id="PF21760">
    <property type="entry name" value="SecD_1st"/>
    <property type="match status" value="1"/>
</dbReference>
<comment type="similarity">
    <text evidence="10">In the C-terminal section; belongs to the SecD/SecF family. SecF subfamily.</text>
</comment>
<feature type="domain" description="SecDF P1 head subdomain" evidence="16">
    <location>
        <begin position="129"/>
        <end position="223"/>
    </location>
</feature>
<feature type="domain" description="Protein translocase subunit SecDF P1" evidence="15">
    <location>
        <begin position="71"/>
        <end position="127"/>
    </location>
</feature>
<keyword evidence="6 12" id="KW-1133">Transmembrane helix</keyword>
<dbReference type="GO" id="GO:0015450">
    <property type="term" value="F:protein-transporting ATPase activity"/>
    <property type="evidence" value="ECO:0007669"/>
    <property type="project" value="InterPro"/>
</dbReference>
<feature type="transmembrane region" description="Helical" evidence="12">
    <location>
        <begin position="684"/>
        <end position="710"/>
    </location>
</feature>
<dbReference type="InterPro" id="IPR022646">
    <property type="entry name" value="SecD/SecF_CS"/>
</dbReference>
<dbReference type="InterPro" id="IPR048634">
    <property type="entry name" value="SecD_SecF_C"/>
</dbReference>
<evidence type="ECO:0000256" key="5">
    <source>
        <dbReference type="ARBA" id="ARBA00022927"/>
    </source>
</evidence>
<name>A0A3M8DSZ9_9BACL</name>
<feature type="transmembrane region" description="Helical" evidence="12">
    <location>
        <begin position="296"/>
        <end position="320"/>
    </location>
</feature>
<dbReference type="InterPro" id="IPR054384">
    <property type="entry name" value="SecDF_P1_head"/>
</dbReference>
<evidence type="ECO:0000259" key="14">
    <source>
        <dbReference type="Pfam" id="PF02355"/>
    </source>
</evidence>
<dbReference type="Pfam" id="PF02355">
    <property type="entry name" value="SecD_SecF_C"/>
    <property type="match status" value="2"/>
</dbReference>
<reference evidence="17 18" key="1">
    <citation type="submission" date="2018-10" db="EMBL/GenBank/DDBJ databases">
        <title>Phylogenomics of Brevibacillus.</title>
        <authorList>
            <person name="Dunlap C."/>
        </authorList>
    </citation>
    <scope>NUCLEOTIDE SEQUENCE [LARGE SCALE GENOMIC DNA]</scope>
    <source>
        <strain evidence="17 18">JCM 15716</strain>
    </source>
</reference>
<evidence type="ECO:0000256" key="12">
    <source>
        <dbReference type="HAMAP-Rule" id="MF_01463"/>
    </source>
</evidence>
<evidence type="ECO:0000256" key="6">
    <source>
        <dbReference type="ARBA" id="ARBA00022989"/>
    </source>
</evidence>
<evidence type="ECO:0000313" key="17">
    <source>
        <dbReference type="EMBL" id="RNB91288.1"/>
    </source>
</evidence>
<dbReference type="HAMAP" id="MF_01463_B">
    <property type="entry name" value="SecD_B"/>
    <property type="match status" value="1"/>
</dbReference>
<feature type="transmembrane region" description="Helical" evidence="12">
    <location>
        <begin position="660"/>
        <end position="678"/>
    </location>
</feature>
<dbReference type="GO" id="GO:0006605">
    <property type="term" value="P:protein targeting"/>
    <property type="evidence" value="ECO:0007669"/>
    <property type="project" value="UniProtKB-UniRule"/>
</dbReference>
<keyword evidence="5 12" id="KW-0653">Protein transport</keyword>
<gene>
    <name evidence="12 17" type="primary">secD</name>
    <name evidence="13" type="synonym">secF</name>
    <name evidence="17" type="ORF">EDM56_06835</name>
</gene>
<dbReference type="InterPro" id="IPR005665">
    <property type="entry name" value="SecF_bac"/>
</dbReference>
<proteinExistence type="inferred from homology"/>
<comment type="similarity">
    <text evidence="11">In the N-terminal section; belongs to the SecD/SecF family. SecD subfamily.</text>
</comment>
<evidence type="ECO:0000256" key="1">
    <source>
        <dbReference type="ARBA" id="ARBA00004651"/>
    </source>
</evidence>
<evidence type="ECO:0000256" key="9">
    <source>
        <dbReference type="ARBA" id="ARBA00059018"/>
    </source>
</evidence>
<comment type="subunit">
    <text evidence="13">Forms a complex with SecD. Part of the essential Sec protein translocation apparatus which comprises SecA, SecYEG and auxiliary proteins SecDF. Other proteins may also be involved.</text>
</comment>
<keyword evidence="2 12" id="KW-0813">Transport</keyword>
<evidence type="ECO:0000256" key="2">
    <source>
        <dbReference type="ARBA" id="ARBA00022448"/>
    </source>
</evidence>
<comment type="similarity">
    <text evidence="12">Belongs to the SecD/SecF family. SecD subfamily.</text>
</comment>
<dbReference type="GO" id="GO:0005886">
    <property type="term" value="C:plasma membrane"/>
    <property type="evidence" value="ECO:0007669"/>
    <property type="project" value="UniProtKB-SubCell"/>
</dbReference>
<dbReference type="Gene3D" id="3.30.70.3220">
    <property type="match status" value="1"/>
</dbReference>
<dbReference type="HAMAP" id="MF_01464_B">
    <property type="entry name" value="SecF_B"/>
    <property type="match status" value="1"/>
</dbReference>
<dbReference type="InterPro" id="IPR005791">
    <property type="entry name" value="SecD"/>
</dbReference>
<evidence type="ECO:0000256" key="8">
    <source>
        <dbReference type="ARBA" id="ARBA00023136"/>
    </source>
</evidence>
<accession>A0A3M8DSZ9</accession>
<feature type="transmembrane region" description="Helical" evidence="12">
    <location>
        <begin position="576"/>
        <end position="599"/>
    </location>
</feature>
<dbReference type="PRINTS" id="PR01755">
    <property type="entry name" value="SECFTRNLCASE"/>
</dbReference>
<evidence type="ECO:0000259" key="16">
    <source>
        <dbReference type="Pfam" id="PF22599"/>
    </source>
</evidence>
<dbReference type="FunFam" id="1.20.1640.10:FF:000024">
    <property type="entry name" value="Multifunctional fusion protein"/>
    <property type="match status" value="1"/>
</dbReference>
<feature type="transmembrane region" description="Helical" evidence="12">
    <location>
        <begin position="341"/>
        <end position="363"/>
    </location>
</feature>
<comment type="subcellular location">
    <subcellularLocation>
        <location evidence="1 12">Cell membrane</location>
        <topology evidence="1 12">Multi-pass membrane protein</topology>
    </subcellularLocation>
</comment>
<dbReference type="SUPFAM" id="SSF82866">
    <property type="entry name" value="Multidrug efflux transporter AcrB transmembrane domain"/>
    <property type="match status" value="2"/>
</dbReference>
<keyword evidence="8 12" id="KW-0472">Membrane</keyword>
<evidence type="ECO:0000256" key="13">
    <source>
        <dbReference type="HAMAP-Rule" id="MF_01464"/>
    </source>
</evidence>
<dbReference type="NCBIfam" id="TIGR00916">
    <property type="entry name" value="2A0604s01"/>
    <property type="match status" value="2"/>
</dbReference>
<dbReference type="PANTHER" id="PTHR30081:SF1">
    <property type="entry name" value="PROTEIN TRANSLOCASE SUBUNIT SECD"/>
    <property type="match status" value="1"/>
</dbReference>
<feature type="transmembrane region" description="Helical" evidence="12">
    <location>
        <begin position="271"/>
        <end position="290"/>
    </location>
</feature>
<evidence type="ECO:0000259" key="15">
    <source>
        <dbReference type="Pfam" id="PF21760"/>
    </source>
</evidence>
<evidence type="ECO:0000256" key="4">
    <source>
        <dbReference type="ARBA" id="ARBA00022692"/>
    </source>
</evidence>